<dbReference type="SMART" id="SM00313">
    <property type="entry name" value="PXA"/>
    <property type="match status" value="1"/>
</dbReference>
<proteinExistence type="predicted"/>
<evidence type="ECO:0000313" key="4">
    <source>
        <dbReference type="Proteomes" id="UP001217089"/>
    </source>
</evidence>
<organism evidence="3 4">
    <name type="scientific">Tegillarca granosa</name>
    <name type="common">Malaysian cockle</name>
    <name type="synonym">Anadara granosa</name>
    <dbReference type="NCBI Taxonomy" id="220873"/>
    <lineage>
        <taxon>Eukaryota</taxon>
        <taxon>Metazoa</taxon>
        <taxon>Spiralia</taxon>
        <taxon>Lophotrochozoa</taxon>
        <taxon>Mollusca</taxon>
        <taxon>Bivalvia</taxon>
        <taxon>Autobranchia</taxon>
        <taxon>Pteriomorphia</taxon>
        <taxon>Arcoida</taxon>
        <taxon>Arcoidea</taxon>
        <taxon>Arcidae</taxon>
        <taxon>Tegillarca</taxon>
    </lineage>
</organism>
<dbReference type="Gene3D" id="3.30.1520.10">
    <property type="entry name" value="Phox-like domain"/>
    <property type="match status" value="1"/>
</dbReference>
<keyword evidence="1" id="KW-0812">Transmembrane</keyword>
<dbReference type="InterPro" id="IPR036871">
    <property type="entry name" value="PX_dom_sf"/>
</dbReference>
<dbReference type="PANTHER" id="PTHR22775:SF3">
    <property type="entry name" value="SORTING NEXIN-13"/>
    <property type="match status" value="1"/>
</dbReference>
<protein>
    <recommendedName>
        <fullName evidence="2">PXA domain-containing protein</fullName>
    </recommendedName>
</protein>
<feature type="domain" description="PXA" evidence="2">
    <location>
        <begin position="92"/>
        <end position="266"/>
    </location>
</feature>
<dbReference type="Proteomes" id="UP001217089">
    <property type="component" value="Unassembled WGS sequence"/>
</dbReference>
<dbReference type="InterPro" id="IPR036305">
    <property type="entry name" value="RGS_sf"/>
</dbReference>
<name>A0ABQ9FCH1_TEGGR</name>
<keyword evidence="1" id="KW-1133">Transmembrane helix</keyword>
<dbReference type="InterPro" id="IPR003114">
    <property type="entry name" value="Phox_assoc"/>
</dbReference>
<gene>
    <name evidence="3" type="ORF">KUTeg_008477</name>
</gene>
<dbReference type="PROSITE" id="PS51207">
    <property type="entry name" value="PXA"/>
    <property type="match status" value="1"/>
</dbReference>
<sequence length="556" mass="64389">MSWLDGGWKWPALGLALFILTFGSLAFLSFFYFFCLVGGGLMIAYYHGREKSQKLLMKDVDLSKSRSGIRQIMSHMEKTTRFKNFDKRMTGASVIDEVLQEVLEFATKDYIKSWYRQVSDHDGFLLDIRQSKEVDWMPYFTQRLVNDFASHIRLYRRAIDKVQISSKDEKYEEEIERLFFDFEKNMEGNMCRDLVSLSKEEECQYLRDLSEALLFLLLPTEDFHNKTFRFMIREVLVNGIFLPTVDLVSDPDYINQYLSWLCKETTFTSETFLTVIKSSDSIEELEAVKEMVDQDIARWRSKDTGGTGGKHYDYTLVKQNLNSLLFVKSICEGRIKRIKSGANDLDFGQDGFRAAAGQQIHEAQQRAMGGVGMEADLESLRRAAMIIYDQYLSDKATSKIKMDSDIVKRTLQRIKSRMLSEDVFDEVQAKTWGWSVKQNPKEKATTSVLMMNDETGMDNSDEKSMSKMRSRTNSSLSVSDACISAYISQTGIVKESDKTGKSYAVFAIRVTRQVQDDEEILEVYRRYSDFHDLNMLIQEKVNIIYFFLYYLGICNS</sequence>
<dbReference type="PANTHER" id="PTHR22775">
    <property type="entry name" value="SORTING NEXIN"/>
    <property type="match status" value="1"/>
</dbReference>
<dbReference type="SUPFAM" id="SSF64268">
    <property type="entry name" value="PX domain"/>
    <property type="match status" value="1"/>
</dbReference>
<dbReference type="Pfam" id="PF02194">
    <property type="entry name" value="PXA"/>
    <property type="match status" value="1"/>
</dbReference>
<reference evidence="3 4" key="1">
    <citation type="submission" date="2022-12" db="EMBL/GenBank/DDBJ databases">
        <title>Chromosome-level genome of Tegillarca granosa.</title>
        <authorList>
            <person name="Kim J."/>
        </authorList>
    </citation>
    <scope>NUCLEOTIDE SEQUENCE [LARGE SCALE GENOMIC DNA]</scope>
    <source>
        <strain evidence="3">Teg-2019</strain>
        <tissue evidence="3">Adductor muscle</tissue>
    </source>
</reference>
<dbReference type="SUPFAM" id="SSF48097">
    <property type="entry name" value="Regulator of G-protein signaling, RGS"/>
    <property type="match status" value="1"/>
</dbReference>
<dbReference type="InterPro" id="IPR044926">
    <property type="entry name" value="RGS_subdomain_2"/>
</dbReference>
<comment type="caution">
    <text evidence="3">The sequence shown here is derived from an EMBL/GenBank/DDBJ whole genome shotgun (WGS) entry which is preliminary data.</text>
</comment>
<evidence type="ECO:0000256" key="1">
    <source>
        <dbReference type="SAM" id="Phobius"/>
    </source>
</evidence>
<evidence type="ECO:0000259" key="2">
    <source>
        <dbReference type="PROSITE" id="PS51207"/>
    </source>
</evidence>
<keyword evidence="1" id="KW-0472">Membrane</keyword>
<accession>A0ABQ9FCH1</accession>
<keyword evidence="4" id="KW-1185">Reference proteome</keyword>
<dbReference type="EMBL" id="JARBDR010000342">
    <property type="protein sequence ID" value="KAJ8313916.1"/>
    <property type="molecule type" value="Genomic_DNA"/>
</dbReference>
<evidence type="ECO:0000313" key="3">
    <source>
        <dbReference type="EMBL" id="KAJ8313916.1"/>
    </source>
</evidence>
<feature type="transmembrane region" description="Helical" evidence="1">
    <location>
        <begin position="12"/>
        <end position="45"/>
    </location>
</feature>
<dbReference type="Gene3D" id="1.10.167.10">
    <property type="entry name" value="Regulator of G-protein Signalling 4, domain 2"/>
    <property type="match status" value="1"/>
</dbReference>